<dbReference type="Pfam" id="PF07704">
    <property type="entry name" value="PSK_trans_fac"/>
    <property type="match status" value="1"/>
</dbReference>
<dbReference type="RefSeq" id="WP_149758056.1">
    <property type="nucleotide sequence ID" value="NZ_BSPE01000002.1"/>
</dbReference>
<evidence type="ECO:0000313" key="1">
    <source>
        <dbReference type="EMBL" id="SFJ96535.1"/>
    </source>
</evidence>
<dbReference type="AlphaFoldDB" id="A0A1I3VMR3"/>
<dbReference type="InterPro" id="IPR011660">
    <property type="entry name" value="VapB-like"/>
</dbReference>
<dbReference type="Proteomes" id="UP000323300">
    <property type="component" value="Unassembled WGS sequence"/>
</dbReference>
<keyword evidence="2" id="KW-1185">Reference proteome</keyword>
<dbReference type="EMBL" id="FOSL01000001">
    <property type="protein sequence ID" value="SFJ96535.1"/>
    <property type="molecule type" value="Genomic_DNA"/>
</dbReference>
<organism evidence="1 2">
    <name type="scientific">Neomesorhizobium albiziae</name>
    <dbReference type="NCBI Taxonomy" id="335020"/>
    <lineage>
        <taxon>Bacteria</taxon>
        <taxon>Pseudomonadati</taxon>
        <taxon>Pseudomonadota</taxon>
        <taxon>Alphaproteobacteria</taxon>
        <taxon>Hyphomicrobiales</taxon>
        <taxon>Phyllobacteriaceae</taxon>
        <taxon>Neomesorhizobium</taxon>
    </lineage>
</organism>
<evidence type="ECO:0008006" key="3">
    <source>
        <dbReference type="Google" id="ProtNLM"/>
    </source>
</evidence>
<gene>
    <name evidence="1" type="ORF">SAMN04488498_101583</name>
</gene>
<accession>A0A1I3VMR3</accession>
<evidence type="ECO:0000313" key="2">
    <source>
        <dbReference type="Proteomes" id="UP000323300"/>
    </source>
</evidence>
<proteinExistence type="predicted"/>
<sequence length="81" mass="9196">MALFIRDETVDRLASDVQRVLNTPTKKEAVRLALQHQLDQASQKRPLMEAIAELQAKAAALGPENPDFDMKRFTDEMWGDI</sequence>
<dbReference type="OrthoDB" id="8301496at2"/>
<reference evidence="1 2" key="1">
    <citation type="submission" date="2016-10" db="EMBL/GenBank/DDBJ databases">
        <authorList>
            <person name="Varghese N."/>
            <person name="Submissions S."/>
        </authorList>
    </citation>
    <scope>NUCLEOTIDE SEQUENCE [LARGE SCALE GENOMIC DNA]</scope>
    <source>
        <strain evidence="1 2">DSM 21822</strain>
    </source>
</reference>
<protein>
    <recommendedName>
        <fullName evidence="3">Antitoxin VapB</fullName>
    </recommendedName>
</protein>
<name>A0A1I3VMR3_9HYPH</name>